<dbReference type="Gene3D" id="3.40.50.300">
    <property type="entry name" value="P-loop containing nucleotide triphosphate hydrolases"/>
    <property type="match status" value="2"/>
</dbReference>
<dbReference type="PROSITE" id="PS00039">
    <property type="entry name" value="DEAD_ATP_HELICASE"/>
    <property type="match status" value="1"/>
</dbReference>
<dbReference type="EMBL" id="JANTQA010000023">
    <property type="protein sequence ID" value="KAJ3443328.1"/>
    <property type="molecule type" value="Genomic_DNA"/>
</dbReference>
<feature type="short sequence motif" description="Q motif" evidence="5">
    <location>
        <begin position="121"/>
        <end position="149"/>
    </location>
</feature>
<dbReference type="PANTHER" id="PTHR47959:SF24">
    <property type="entry name" value="ATP-DEPENDENT RNA HELICASE"/>
    <property type="match status" value="1"/>
</dbReference>
<dbReference type="InterPro" id="IPR014001">
    <property type="entry name" value="Helicase_ATP-bd"/>
</dbReference>
<comment type="similarity">
    <text evidence="6">Belongs to the DEAD box helicase family.</text>
</comment>
<evidence type="ECO:0000313" key="11">
    <source>
        <dbReference type="EMBL" id="KAJ3443328.1"/>
    </source>
</evidence>
<keyword evidence="3 6" id="KW-0347">Helicase</keyword>
<feature type="region of interest" description="Disordered" evidence="7">
    <location>
        <begin position="1"/>
        <end position="112"/>
    </location>
</feature>
<evidence type="ECO:0000256" key="6">
    <source>
        <dbReference type="RuleBase" id="RU000492"/>
    </source>
</evidence>
<dbReference type="SUPFAM" id="SSF52540">
    <property type="entry name" value="P-loop containing nucleoside triphosphate hydrolases"/>
    <property type="match status" value="1"/>
</dbReference>
<evidence type="ECO:0000256" key="5">
    <source>
        <dbReference type="PROSITE-ProRule" id="PRU00552"/>
    </source>
</evidence>
<protein>
    <submittedName>
        <fullName evidence="11">Atp-dependent RNA helicase ddx49-related</fullName>
    </submittedName>
</protein>
<dbReference type="Pfam" id="PF00271">
    <property type="entry name" value="Helicase_C"/>
    <property type="match status" value="1"/>
</dbReference>
<dbReference type="InterPro" id="IPR011545">
    <property type="entry name" value="DEAD/DEAH_box_helicase_dom"/>
</dbReference>
<dbReference type="GO" id="GO:0016787">
    <property type="term" value="F:hydrolase activity"/>
    <property type="evidence" value="ECO:0007669"/>
    <property type="project" value="UniProtKB-KW"/>
</dbReference>
<dbReference type="AlphaFoldDB" id="A0AAV7ZSH7"/>
<keyword evidence="1 6" id="KW-0547">Nucleotide-binding</keyword>
<dbReference type="InterPro" id="IPR050079">
    <property type="entry name" value="DEAD_box_RNA_helicase"/>
</dbReference>
<keyword evidence="4 6" id="KW-0067">ATP-binding</keyword>
<feature type="compositionally biased region" description="Basic residues" evidence="7">
    <location>
        <begin position="97"/>
        <end position="106"/>
    </location>
</feature>
<evidence type="ECO:0000259" key="10">
    <source>
        <dbReference type="PROSITE" id="PS51195"/>
    </source>
</evidence>
<dbReference type="Proteomes" id="UP001146793">
    <property type="component" value="Unassembled WGS sequence"/>
</dbReference>
<organism evidence="11 12">
    <name type="scientific">Anaeramoeba flamelloides</name>
    <dbReference type="NCBI Taxonomy" id="1746091"/>
    <lineage>
        <taxon>Eukaryota</taxon>
        <taxon>Metamonada</taxon>
        <taxon>Anaeramoebidae</taxon>
        <taxon>Anaeramoeba</taxon>
    </lineage>
</organism>
<accession>A0AAV7ZSH7</accession>
<evidence type="ECO:0000259" key="9">
    <source>
        <dbReference type="PROSITE" id="PS51194"/>
    </source>
</evidence>
<feature type="compositionally biased region" description="Low complexity" evidence="7">
    <location>
        <begin position="58"/>
        <end position="82"/>
    </location>
</feature>
<proteinExistence type="inferred from homology"/>
<dbReference type="GO" id="GO:0005524">
    <property type="term" value="F:ATP binding"/>
    <property type="evidence" value="ECO:0007669"/>
    <property type="project" value="UniProtKB-KW"/>
</dbReference>
<dbReference type="GO" id="GO:0003724">
    <property type="term" value="F:RNA helicase activity"/>
    <property type="evidence" value="ECO:0007669"/>
    <property type="project" value="InterPro"/>
</dbReference>
<evidence type="ECO:0000256" key="7">
    <source>
        <dbReference type="SAM" id="MobiDB-lite"/>
    </source>
</evidence>
<feature type="domain" description="DEAD-box RNA helicase Q" evidence="10">
    <location>
        <begin position="121"/>
        <end position="149"/>
    </location>
</feature>
<evidence type="ECO:0000256" key="1">
    <source>
        <dbReference type="ARBA" id="ARBA00022741"/>
    </source>
</evidence>
<name>A0AAV7ZSH7_9EUKA</name>
<feature type="domain" description="Helicase C-terminal" evidence="9">
    <location>
        <begin position="350"/>
        <end position="494"/>
    </location>
</feature>
<evidence type="ECO:0000256" key="2">
    <source>
        <dbReference type="ARBA" id="ARBA00022801"/>
    </source>
</evidence>
<dbReference type="InterPro" id="IPR000629">
    <property type="entry name" value="RNA-helicase_DEAD-box_CS"/>
</dbReference>
<feature type="compositionally biased region" description="Basic residues" evidence="7">
    <location>
        <begin position="513"/>
        <end position="530"/>
    </location>
</feature>
<gene>
    <name evidence="11" type="ORF">M0812_09163</name>
</gene>
<dbReference type="SMART" id="SM00490">
    <property type="entry name" value="HELICc"/>
    <property type="match status" value="1"/>
</dbReference>
<evidence type="ECO:0000313" key="12">
    <source>
        <dbReference type="Proteomes" id="UP001146793"/>
    </source>
</evidence>
<comment type="caution">
    <text evidence="11">The sequence shown here is derived from an EMBL/GenBank/DDBJ whole genome shotgun (WGS) entry which is preliminary data.</text>
</comment>
<feature type="compositionally biased region" description="Polar residues" evidence="7">
    <location>
        <begin position="18"/>
        <end position="32"/>
    </location>
</feature>
<feature type="domain" description="Helicase ATP-binding" evidence="8">
    <location>
        <begin position="152"/>
        <end position="323"/>
    </location>
</feature>
<dbReference type="PROSITE" id="PS51192">
    <property type="entry name" value="HELICASE_ATP_BIND_1"/>
    <property type="match status" value="1"/>
</dbReference>
<evidence type="ECO:0000256" key="4">
    <source>
        <dbReference type="ARBA" id="ARBA00022840"/>
    </source>
</evidence>
<dbReference type="GO" id="GO:0005829">
    <property type="term" value="C:cytosol"/>
    <property type="evidence" value="ECO:0007669"/>
    <property type="project" value="TreeGrafter"/>
</dbReference>
<dbReference type="PROSITE" id="PS51194">
    <property type="entry name" value="HELICASE_CTER"/>
    <property type="match status" value="1"/>
</dbReference>
<evidence type="ECO:0000256" key="3">
    <source>
        <dbReference type="ARBA" id="ARBA00022806"/>
    </source>
</evidence>
<feature type="compositionally biased region" description="Basic residues" evidence="7">
    <location>
        <begin position="8"/>
        <end position="17"/>
    </location>
</feature>
<feature type="region of interest" description="Disordered" evidence="7">
    <location>
        <begin position="513"/>
        <end position="553"/>
    </location>
</feature>
<keyword evidence="2 6" id="KW-0378">Hydrolase</keyword>
<dbReference type="Pfam" id="PF00270">
    <property type="entry name" value="DEAD"/>
    <property type="match status" value="1"/>
</dbReference>
<feature type="compositionally biased region" description="Basic residues" evidence="7">
    <location>
        <begin position="538"/>
        <end position="553"/>
    </location>
</feature>
<dbReference type="GO" id="GO:0003676">
    <property type="term" value="F:nucleic acid binding"/>
    <property type="evidence" value="ECO:0007669"/>
    <property type="project" value="InterPro"/>
</dbReference>
<dbReference type="InterPro" id="IPR027417">
    <property type="entry name" value="P-loop_NTPase"/>
</dbReference>
<evidence type="ECO:0000259" key="8">
    <source>
        <dbReference type="PROSITE" id="PS51192"/>
    </source>
</evidence>
<reference evidence="11" key="1">
    <citation type="submission" date="2022-08" db="EMBL/GenBank/DDBJ databases">
        <title>Novel sulphate-reducing endosymbionts in the free-living metamonad Anaeramoeba.</title>
        <authorList>
            <person name="Jerlstrom-Hultqvist J."/>
            <person name="Cepicka I."/>
            <person name="Gallot-Lavallee L."/>
            <person name="Salas-Leiva D."/>
            <person name="Curtis B.A."/>
            <person name="Zahonova K."/>
            <person name="Pipaliya S."/>
            <person name="Dacks J."/>
            <person name="Roger A.J."/>
        </authorList>
    </citation>
    <scope>NUCLEOTIDE SEQUENCE</scope>
    <source>
        <strain evidence="11">Busselton2</strain>
    </source>
</reference>
<dbReference type="PROSITE" id="PS51195">
    <property type="entry name" value="Q_MOTIF"/>
    <property type="match status" value="1"/>
</dbReference>
<dbReference type="InterPro" id="IPR001650">
    <property type="entry name" value="Helicase_C-like"/>
</dbReference>
<sequence>MSSSNSNSKRRSKKKPKNTTLSINALSLISQIKKNEEKLLNDKTTGSTSRIRKERTKSVSSSSDHSSNSDSEAESGSDSSPSNLISYKDNKDNKENTKHKKKKTHKQSSIQKLSNENLTKSSFVTLGLCSEVLEAIKENGWKTASKIQMEAIPYSVKGRDIIGLAETGSGKTGAFVLPVLHHLLQEPRPFFCLCLVPTRELAYQICNVFKAFGSKLSLRILVLVGGVDPKKQAMALAKRPHIIICTLGRLVHHLKNTKLFHLDDIKHCVLDEADKLLEKDFQQDLQYVVKKLPRERVSHLYSATMTSDVEKLQKMFLRDPVRIQVSNKFQTVNTLKQQYMLVPHCYKLCYLVHIIKHFFGNTTIVFTNSCREAAIICSVLNRLNLSSAPLHSQISQEKRLSSLTRFAEKRADVLIATDVAARGLDIPNVDMIINYDIQVDPKTYIHRVGRTARAGKTGRAINFITQYDLEYYNEIENSTNVKQSELEIQENQAIALNEKVSKFEQDAKFKLKRRELKKKKNKKKYQKLKKMAQDPKAIRFKNNKHTRKRTRKN</sequence>
<dbReference type="PANTHER" id="PTHR47959">
    <property type="entry name" value="ATP-DEPENDENT RNA HELICASE RHLE-RELATED"/>
    <property type="match status" value="1"/>
</dbReference>
<dbReference type="CDD" id="cd18787">
    <property type="entry name" value="SF2_C_DEAD"/>
    <property type="match status" value="1"/>
</dbReference>
<dbReference type="InterPro" id="IPR014014">
    <property type="entry name" value="RNA_helicase_DEAD_Q_motif"/>
</dbReference>
<dbReference type="SMART" id="SM00487">
    <property type="entry name" value="DEXDc"/>
    <property type="match status" value="1"/>
</dbReference>